<evidence type="ECO:0000256" key="1">
    <source>
        <dbReference type="ARBA" id="ARBA00022741"/>
    </source>
</evidence>
<dbReference type="Proteomes" id="UP000778578">
    <property type="component" value="Unassembled WGS sequence"/>
</dbReference>
<evidence type="ECO:0000256" key="2">
    <source>
        <dbReference type="ARBA" id="ARBA00022840"/>
    </source>
</evidence>
<dbReference type="RefSeq" id="WP_222964002.1">
    <property type="nucleotide sequence ID" value="NZ_JAINZZ010000022.1"/>
</dbReference>
<gene>
    <name evidence="4" type="ORF">K7862_19040</name>
</gene>
<comment type="caution">
    <text evidence="4">The sequence shown here is derived from an EMBL/GenBank/DDBJ whole genome shotgun (WGS) entry which is preliminary data.</text>
</comment>
<dbReference type="EMBL" id="JAINZZ010000022">
    <property type="protein sequence ID" value="MBY8879719.1"/>
    <property type="molecule type" value="Genomic_DNA"/>
</dbReference>
<evidence type="ECO:0000313" key="5">
    <source>
        <dbReference type="Proteomes" id="UP000778578"/>
    </source>
</evidence>
<reference evidence="4 5" key="1">
    <citation type="submission" date="2021-08" db="EMBL/GenBank/DDBJ databases">
        <title>WGS of actinomycetes from Thailand.</title>
        <authorList>
            <person name="Thawai C."/>
        </authorList>
    </citation>
    <scope>NUCLEOTIDE SEQUENCE [LARGE SCALE GENOMIC DNA]</scope>
    <source>
        <strain evidence="4 5">PLK6-54</strain>
    </source>
</reference>
<dbReference type="InterPro" id="IPR041664">
    <property type="entry name" value="AAA_16"/>
</dbReference>
<dbReference type="PANTHER" id="PTHR16305:SF35">
    <property type="entry name" value="TRANSCRIPTIONAL ACTIVATOR DOMAIN"/>
    <property type="match status" value="1"/>
</dbReference>
<name>A0ABS7QD72_9ACTN</name>
<sequence length="457" mass="47338">MLGRQKECRAVADLLDVVRAGHGGALVVRGEAGIGKTALLDHAARQAPGTRVARVSGVESEEELAWSGLRRLCTPLLAGGRPPGPRHDALGAALGLTAGPPPGSHAVGLAVRDLLTEAGVRVCLIDDAPWIDSASLRALTVVAGQARAGPVALLFAARDGEHALDGLPGLRLRGLAAGDAERLLDAASATTPHRRARRRILHQARGNPLALLELARDVPLADGPDAPVLHTPAARIERLYARRLAELPADSRLLTLVAAAEARDDPKLVWDAAGALGVEPEAAVAAASAGLLELAEHVAFRHPLVRSAVHRVSPYAQRRAAHRALAGATDPEHDPERRAWHLADATVGLDDRLATELQKCADRAESHGGTAGAAALRTRSARLTVDPARRARRLLAAGETTMRAGGLDAALDLAHAAEGGPLSPADRTRTALLRARIASARAAAGPAQDPLSGTAAG</sequence>
<protein>
    <submittedName>
        <fullName evidence="4">AAA family ATPase</fullName>
    </submittedName>
</protein>
<proteinExistence type="predicted"/>
<dbReference type="InterPro" id="IPR027417">
    <property type="entry name" value="P-loop_NTPase"/>
</dbReference>
<dbReference type="Pfam" id="PF13191">
    <property type="entry name" value="AAA_16"/>
    <property type="match status" value="1"/>
</dbReference>
<keyword evidence="5" id="KW-1185">Reference proteome</keyword>
<keyword evidence="2" id="KW-0067">ATP-binding</keyword>
<dbReference type="PANTHER" id="PTHR16305">
    <property type="entry name" value="TESTICULAR SOLUBLE ADENYLYL CYCLASE"/>
    <property type="match status" value="1"/>
</dbReference>
<organism evidence="4 5">
    <name type="scientific">Actinacidiphila acidipaludis</name>
    <dbReference type="NCBI Taxonomy" id="2873382"/>
    <lineage>
        <taxon>Bacteria</taxon>
        <taxon>Bacillati</taxon>
        <taxon>Actinomycetota</taxon>
        <taxon>Actinomycetes</taxon>
        <taxon>Kitasatosporales</taxon>
        <taxon>Streptomycetaceae</taxon>
        <taxon>Actinacidiphila</taxon>
    </lineage>
</organism>
<dbReference type="SUPFAM" id="SSF52540">
    <property type="entry name" value="P-loop containing nucleoside triphosphate hydrolases"/>
    <property type="match status" value="1"/>
</dbReference>
<feature type="domain" description="Orc1-like AAA ATPase" evidence="3">
    <location>
        <begin position="2"/>
        <end position="152"/>
    </location>
</feature>
<accession>A0ABS7QD72</accession>
<evidence type="ECO:0000259" key="3">
    <source>
        <dbReference type="Pfam" id="PF13191"/>
    </source>
</evidence>
<evidence type="ECO:0000313" key="4">
    <source>
        <dbReference type="EMBL" id="MBY8879719.1"/>
    </source>
</evidence>
<keyword evidence="1" id="KW-0547">Nucleotide-binding</keyword>